<reference evidence="3 4" key="1">
    <citation type="submission" date="2018-06" db="EMBL/GenBank/DDBJ databases">
        <title>Genomic Encyclopedia of Archaeal and Bacterial Type Strains, Phase II (KMG-II): from individual species to whole genera.</title>
        <authorList>
            <person name="Goeker M."/>
        </authorList>
    </citation>
    <scope>NUCLEOTIDE SEQUENCE [LARGE SCALE GENOMIC DNA]</scope>
    <source>
        <strain evidence="3 4">DSM 19830</strain>
    </source>
</reference>
<dbReference type="Pfam" id="PF08327">
    <property type="entry name" value="AHSA1"/>
    <property type="match status" value="1"/>
</dbReference>
<evidence type="ECO:0000259" key="2">
    <source>
        <dbReference type="Pfam" id="PF08327"/>
    </source>
</evidence>
<dbReference type="AlphaFoldDB" id="A0A2W7RTG2"/>
<name>A0A2W7RTG2_9BACT</name>
<dbReference type="OrthoDB" id="287565at2"/>
<gene>
    <name evidence="3" type="ORF">LV85_00031</name>
</gene>
<dbReference type="RefSeq" id="WP_111316162.1">
    <property type="nucleotide sequence ID" value="NZ_QKZT01000001.1"/>
</dbReference>
<sequence>METTPNDNFAIYHRLIISASVGEVFEAISEPKHLINWWPLSCTGKPELNAQYNFYFGESYNWFGRVSKIDSNTTFHVKMTKADPDWDPTTFGFDLETSGTNVTVNFSHSGWPACNEHFKVASYCWAILLHSLKNYLEKGIIIPFEERE</sequence>
<dbReference type="InterPro" id="IPR013538">
    <property type="entry name" value="ASHA1/2-like_C"/>
</dbReference>
<accession>A0A2W7RTG2</accession>
<dbReference type="SUPFAM" id="SSF55961">
    <property type="entry name" value="Bet v1-like"/>
    <property type="match status" value="1"/>
</dbReference>
<dbReference type="CDD" id="cd07814">
    <property type="entry name" value="SRPBCC_CalC_Aha1-like"/>
    <property type="match status" value="1"/>
</dbReference>
<comment type="caution">
    <text evidence="3">The sequence shown here is derived from an EMBL/GenBank/DDBJ whole genome shotgun (WGS) entry which is preliminary data.</text>
</comment>
<dbReference type="EMBL" id="QKZT01000001">
    <property type="protein sequence ID" value="PZX57849.1"/>
    <property type="molecule type" value="Genomic_DNA"/>
</dbReference>
<protein>
    <submittedName>
        <fullName evidence="3">Uncharacterized protein YndB with AHSA1/START domain</fullName>
    </submittedName>
</protein>
<comment type="similarity">
    <text evidence="1">Belongs to the AHA1 family.</text>
</comment>
<evidence type="ECO:0000313" key="3">
    <source>
        <dbReference type="EMBL" id="PZX57849.1"/>
    </source>
</evidence>
<keyword evidence="4" id="KW-1185">Reference proteome</keyword>
<evidence type="ECO:0000313" key="4">
    <source>
        <dbReference type="Proteomes" id="UP000248882"/>
    </source>
</evidence>
<dbReference type="Gene3D" id="3.30.530.20">
    <property type="match status" value="1"/>
</dbReference>
<proteinExistence type="inferred from homology"/>
<feature type="domain" description="Activator of Hsp90 ATPase homologue 1/2-like C-terminal" evidence="2">
    <location>
        <begin position="19"/>
        <end position="137"/>
    </location>
</feature>
<dbReference type="Proteomes" id="UP000248882">
    <property type="component" value="Unassembled WGS sequence"/>
</dbReference>
<organism evidence="3 4">
    <name type="scientific">Algoriphagus chordae</name>
    <dbReference type="NCBI Taxonomy" id="237019"/>
    <lineage>
        <taxon>Bacteria</taxon>
        <taxon>Pseudomonadati</taxon>
        <taxon>Bacteroidota</taxon>
        <taxon>Cytophagia</taxon>
        <taxon>Cytophagales</taxon>
        <taxon>Cyclobacteriaceae</taxon>
        <taxon>Algoriphagus</taxon>
    </lineage>
</organism>
<evidence type="ECO:0000256" key="1">
    <source>
        <dbReference type="ARBA" id="ARBA00006817"/>
    </source>
</evidence>
<dbReference type="InterPro" id="IPR023393">
    <property type="entry name" value="START-like_dom_sf"/>
</dbReference>